<reference evidence="7" key="2">
    <citation type="submission" date="2025-08" db="UniProtKB">
        <authorList>
            <consortium name="Ensembl"/>
        </authorList>
    </citation>
    <scope>IDENTIFICATION</scope>
</reference>
<feature type="chain" id="PRO_5003580303" evidence="5">
    <location>
        <begin position="24"/>
        <end position="196"/>
    </location>
</feature>
<dbReference type="Proteomes" id="UP000008672">
    <property type="component" value="Unassembled WGS sequence"/>
</dbReference>
<evidence type="ECO:0000256" key="3">
    <source>
        <dbReference type="ARBA" id="ARBA00022729"/>
    </source>
</evidence>
<dbReference type="PROSITE" id="PS51323">
    <property type="entry name" value="IGFBP_N_2"/>
    <property type="match status" value="1"/>
</dbReference>
<evidence type="ECO:0000256" key="5">
    <source>
        <dbReference type="SAM" id="SignalP"/>
    </source>
</evidence>
<dbReference type="STRING" id="7897.ENSLACP00000018790"/>
<sequence length="196" mass="21468">LELLKRLAVAFSVSLLLAELLLSQQLVNGATLQTLHCPQCERIHCTPKKALRLQCKGGVTTGICGCCPVCSKVEGEDCGGKWDYLGKCDEGLQCLYKEPNAAKDNNQDHSGICKPDNFSEQLSSAETCKPECTWEHCSANPGEICSARSFALEKEDCQGSCQHTSCSSCFVIKQPHCKQGCHPNDFHCIRHFGRCV</sequence>
<dbReference type="InterPro" id="IPR000867">
    <property type="entry name" value="IGFBP-like"/>
</dbReference>
<evidence type="ECO:0000313" key="7">
    <source>
        <dbReference type="Ensembl" id="ENSLACP00000018790.1"/>
    </source>
</evidence>
<dbReference type="GeneTree" id="ENSGT00660000097073"/>
<dbReference type="PANTHER" id="PTHR14186">
    <property type="entry name" value="INSULIN-LIKE GROWTH FACTOR BINDING PROTEIN-RELATED"/>
    <property type="match status" value="1"/>
</dbReference>
<evidence type="ECO:0000313" key="8">
    <source>
        <dbReference type="Proteomes" id="UP000008672"/>
    </source>
</evidence>
<evidence type="ECO:0000256" key="1">
    <source>
        <dbReference type="ARBA" id="ARBA00004613"/>
    </source>
</evidence>
<proteinExistence type="predicted"/>
<dbReference type="SUPFAM" id="SSF57184">
    <property type="entry name" value="Growth factor receptor domain"/>
    <property type="match status" value="1"/>
</dbReference>
<evidence type="ECO:0000256" key="4">
    <source>
        <dbReference type="ARBA" id="ARBA00023157"/>
    </source>
</evidence>
<dbReference type="GO" id="GO:0005576">
    <property type="term" value="C:extracellular region"/>
    <property type="evidence" value="ECO:0007669"/>
    <property type="project" value="UniProtKB-SubCell"/>
</dbReference>
<keyword evidence="2" id="KW-0964">Secreted</keyword>
<reference evidence="7" key="3">
    <citation type="submission" date="2025-09" db="UniProtKB">
        <authorList>
            <consortium name="Ensembl"/>
        </authorList>
    </citation>
    <scope>IDENTIFICATION</scope>
</reference>
<keyword evidence="3 5" id="KW-0732">Signal</keyword>
<feature type="signal peptide" evidence="5">
    <location>
        <begin position="1"/>
        <end position="23"/>
    </location>
</feature>
<dbReference type="PANTHER" id="PTHR14186:SF20">
    <property type="entry name" value="CYSTEINE-RICH MOTOR NEURON 1 PROTEIN-LIKE"/>
    <property type="match status" value="1"/>
</dbReference>
<keyword evidence="8" id="KW-1185">Reference proteome</keyword>
<dbReference type="InterPro" id="IPR009030">
    <property type="entry name" value="Growth_fac_rcpt_cys_sf"/>
</dbReference>
<dbReference type="Ensembl" id="ENSLACT00000018923.1">
    <property type="protein sequence ID" value="ENSLACP00000018790.1"/>
    <property type="gene ID" value="ENSLACG00000016540.1"/>
</dbReference>
<dbReference type="GO" id="GO:0009966">
    <property type="term" value="P:regulation of signal transduction"/>
    <property type="evidence" value="ECO:0007669"/>
    <property type="project" value="TreeGrafter"/>
</dbReference>
<dbReference type="InParanoid" id="H3BA69"/>
<dbReference type="eggNOG" id="ENOG502RYNZ">
    <property type="taxonomic scope" value="Eukaryota"/>
</dbReference>
<keyword evidence="4" id="KW-1015">Disulfide bond</keyword>
<dbReference type="EMBL" id="AFYH01023746">
    <property type="status" value="NOT_ANNOTATED_CDS"/>
    <property type="molecule type" value="Genomic_DNA"/>
</dbReference>
<protein>
    <submittedName>
        <fullName evidence="7">Si:ch73-330k17.3</fullName>
    </submittedName>
</protein>
<organism evidence="7 8">
    <name type="scientific">Latimeria chalumnae</name>
    <name type="common">Coelacanth</name>
    <dbReference type="NCBI Taxonomy" id="7897"/>
    <lineage>
        <taxon>Eukaryota</taxon>
        <taxon>Metazoa</taxon>
        <taxon>Chordata</taxon>
        <taxon>Craniata</taxon>
        <taxon>Vertebrata</taxon>
        <taxon>Euteleostomi</taxon>
        <taxon>Coelacanthiformes</taxon>
        <taxon>Coelacanthidae</taxon>
        <taxon>Latimeria</taxon>
    </lineage>
</organism>
<dbReference type="HOGENOM" id="CLU_085511_0_0_1"/>
<comment type="subcellular location">
    <subcellularLocation>
        <location evidence="1">Secreted</location>
    </subcellularLocation>
</comment>
<feature type="domain" description="IGFBP N-terminal" evidence="6">
    <location>
        <begin position="33"/>
        <end position="116"/>
    </location>
</feature>
<dbReference type="GO" id="GO:0005520">
    <property type="term" value="F:insulin-like growth factor binding"/>
    <property type="evidence" value="ECO:0007669"/>
    <property type="project" value="InterPro"/>
</dbReference>
<dbReference type="SMART" id="SM00121">
    <property type="entry name" value="IB"/>
    <property type="match status" value="1"/>
</dbReference>
<reference evidence="8" key="1">
    <citation type="submission" date="2011-08" db="EMBL/GenBank/DDBJ databases">
        <title>The draft genome of Latimeria chalumnae.</title>
        <authorList>
            <person name="Di Palma F."/>
            <person name="Alfoldi J."/>
            <person name="Johnson J."/>
            <person name="Berlin A."/>
            <person name="Gnerre S."/>
            <person name="Jaffe D."/>
            <person name="MacCallum I."/>
            <person name="Young S."/>
            <person name="Walker B.J."/>
            <person name="Lander E."/>
            <person name="Lindblad-Toh K."/>
        </authorList>
    </citation>
    <scope>NUCLEOTIDE SEQUENCE [LARGE SCALE GENOMIC DNA]</scope>
    <source>
        <strain evidence="8">Wild caught</strain>
    </source>
</reference>
<dbReference type="InterPro" id="IPR011390">
    <property type="entry name" value="IGFBP_rP_mac25"/>
</dbReference>
<name>H3BA69_LATCH</name>
<dbReference type="Pfam" id="PF00219">
    <property type="entry name" value="IGFBP"/>
    <property type="match status" value="1"/>
</dbReference>
<dbReference type="AlphaFoldDB" id="H3BA69"/>
<dbReference type="Gene3D" id="4.10.40.20">
    <property type="match status" value="1"/>
</dbReference>
<dbReference type="GO" id="GO:0001558">
    <property type="term" value="P:regulation of cell growth"/>
    <property type="evidence" value="ECO:0007669"/>
    <property type="project" value="InterPro"/>
</dbReference>
<accession>H3BA69</accession>
<evidence type="ECO:0000259" key="6">
    <source>
        <dbReference type="PROSITE" id="PS51323"/>
    </source>
</evidence>
<dbReference type="OMA" id="RFGRCVH"/>
<evidence type="ECO:0000256" key="2">
    <source>
        <dbReference type="ARBA" id="ARBA00022525"/>
    </source>
</evidence>